<feature type="transmembrane region" description="Helical" evidence="1">
    <location>
        <begin position="70"/>
        <end position="95"/>
    </location>
</feature>
<feature type="transmembrane region" description="Helical" evidence="1">
    <location>
        <begin position="133"/>
        <end position="155"/>
    </location>
</feature>
<organism evidence="2 3">
    <name type="scientific">Corynebacterium mendelii</name>
    <dbReference type="NCBI Taxonomy" id="2765362"/>
    <lineage>
        <taxon>Bacteria</taxon>
        <taxon>Bacillati</taxon>
        <taxon>Actinomycetota</taxon>
        <taxon>Actinomycetes</taxon>
        <taxon>Mycobacteriales</taxon>
        <taxon>Corynebacteriaceae</taxon>
        <taxon>Corynebacterium</taxon>
    </lineage>
</organism>
<feature type="transmembrane region" description="Helical" evidence="1">
    <location>
        <begin position="196"/>
        <end position="215"/>
    </location>
</feature>
<feature type="transmembrane region" description="Helical" evidence="1">
    <location>
        <begin position="44"/>
        <end position="64"/>
    </location>
</feature>
<dbReference type="SUPFAM" id="SSF103481">
    <property type="entry name" value="Multidrug resistance efflux transporter EmrE"/>
    <property type="match status" value="1"/>
</dbReference>
<keyword evidence="1" id="KW-0812">Transmembrane</keyword>
<name>A0A939DZR7_9CORY</name>
<protein>
    <recommendedName>
        <fullName evidence="4">DMT family transporter</fullName>
    </recommendedName>
</protein>
<keyword evidence="3" id="KW-1185">Reference proteome</keyword>
<keyword evidence="1" id="KW-0472">Membrane</keyword>
<feature type="transmembrane region" description="Helical" evidence="1">
    <location>
        <begin position="6"/>
        <end position="32"/>
    </location>
</feature>
<accession>A0A939DZR7</accession>
<evidence type="ECO:0000313" key="3">
    <source>
        <dbReference type="Proteomes" id="UP000664332"/>
    </source>
</evidence>
<sequence>MTTGAVMALAGALTAAVGYGVGTIAQAVGVYRMAATGGGWRKKILAGWPFAAGLCFDFIAYVSSFAALRILPLFLVESAIASSVAVTAVLAVVFLKQRLSGQEMAALAAVVAGLVALSVSADPGPAVAVGRMVGWLCLAAVAVVGFLVPVTRAVVTPGKAGVVLAAAAGVGFAVVGISSRLLVIPGHPVSLAADPMAWAIVVGGVTGLIAYGTALDMAPVTTVTAVSFATQTVLPSAVGVVWLGDDIRHGFTALALGGFTATLAGCMVLASRAEVDPAAGNRVATARS</sequence>
<feature type="transmembrane region" description="Helical" evidence="1">
    <location>
        <begin position="250"/>
        <end position="270"/>
    </location>
</feature>
<dbReference type="PANTHER" id="PTHR40761:SF1">
    <property type="entry name" value="CONSERVED INTEGRAL MEMBRANE ALANINE VALINE AND LEUCINE RICH PROTEIN-RELATED"/>
    <property type="match status" value="1"/>
</dbReference>
<dbReference type="EMBL" id="JAFLEQ010000008">
    <property type="protein sequence ID" value="MBN9644260.1"/>
    <property type="molecule type" value="Genomic_DNA"/>
</dbReference>
<feature type="transmembrane region" description="Helical" evidence="1">
    <location>
        <begin position="104"/>
        <end position="121"/>
    </location>
</feature>
<feature type="transmembrane region" description="Helical" evidence="1">
    <location>
        <begin position="162"/>
        <end position="184"/>
    </location>
</feature>
<dbReference type="Gene3D" id="1.10.3730.20">
    <property type="match status" value="1"/>
</dbReference>
<feature type="transmembrane region" description="Helical" evidence="1">
    <location>
        <begin position="222"/>
        <end position="244"/>
    </location>
</feature>
<comment type="caution">
    <text evidence="2">The sequence shown here is derived from an EMBL/GenBank/DDBJ whole genome shotgun (WGS) entry which is preliminary data.</text>
</comment>
<evidence type="ECO:0000313" key="2">
    <source>
        <dbReference type="EMBL" id="MBN9644260.1"/>
    </source>
</evidence>
<evidence type="ECO:0000256" key="1">
    <source>
        <dbReference type="SAM" id="Phobius"/>
    </source>
</evidence>
<gene>
    <name evidence="2" type="ORF">JZY06_06485</name>
</gene>
<evidence type="ECO:0008006" key="4">
    <source>
        <dbReference type="Google" id="ProtNLM"/>
    </source>
</evidence>
<dbReference type="Proteomes" id="UP000664332">
    <property type="component" value="Unassembled WGS sequence"/>
</dbReference>
<keyword evidence="1" id="KW-1133">Transmembrane helix</keyword>
<dbReference type="RefSeq" id="WP_207278703.1">
    <property type="nucleotide sequence ID" value="NZ_JAFLEQ010000008.1"/>
</dbReference>
<dbReference type="PANTHER" id="PTHR40761">
    <property type="entry name" value="CONSERVED INTEGRAL MEMBRANE ALANINE VALINE AND LEUCINE RICH PROTEIN-RELATED"/>
    <property type="match status" value="1"/>
</dbReference>
<reference evidence="2" key="1">
    <citation type="submission" date="2021-03" db="EMBL/GenBank/DDBJ databases">
        <authorList>
            <person name="Sun Q."/>
        </authorList>
    </citation>
    <scope>NUCLEOTIDE SEQUENCE</scope>
    <source>
        <strain evidence="2">CCM 8862</strain>
    </source>
</reference>
<proteinExistence type="predicted"/>
<dbReference type="InterPro" id="IPR037185">
    <property type="entry name" value="EmrE-like"/>
</dbReference>
<dbReference type="AlphaFoldDB" id="A0A939DZR7"/>